<protein>
    <recommendedName>
        <fullName evidence="5">Galactose oxidase</fullName>
    </recommendedName>
</protein>
<keyword evidence="2" id="KW-0408">Iron</keyword>
<dbReference type="PANTHER" id="PTHR47435:SF10">
    <property type="entry name" value="TIP ELONGATION ABERRANT PROTEIN 3"/>
    <property type="match status" value="1"/>
</dbReference>
<gene>
    <name evidence="3" type="ORF">B0A50_05177</name>
</gene>
<name>A0A4U0TY73_9PEZI</name>
<dbReference type="Pfam" id="PF24681">
    <property type="entry name" value="Kelch_KLHDC2_KLHL20_DRC7"/>
    <property type="match status" value="1"/>
</dbReference>
<evidence type="ECO:0008006" key="5">
    <source>
        <dbReference type="Google" id="ProtNLM"/>
    </source>
</evidence>
<dbReference type="InterPro" id="IPR015915">
    <property type="entry name" value="Kelch-typ_b-propeller"/>
</dbReference>
<dbReference type="EMBL" id="NAJL01000025">
    <property type="protein sequence ID" value="TKA26986.1"/>
    <property type="molecule type" value="Genomic_DNA"/>
</dbReference>
<dbReference type="SUPFAM" id="SSF117281">
    <property type="entry name" value="Kelch motif"/>
    <property type="match status" value="1"/>
</dbReference>
<sequence length="436" mass="46898">MAAELAAGAWAAEEVVSTTAQLGVAAYMVSKPTMPLKAVFTQIANSTSDDTRLSLSRADHSLSVVGNKAFIFGGETAAGKLASTDVHAVTLASADHPEPDYALIPADPDKRDGPVPAARKKHAACSFNVCVAIFGGLDESGQVIDEGSTIWLFNTAKSAWEKLESAKPDEAAPRPRSGGKLFDLNNNLILYGGHDASGKVLKDVWEFDYVKKEWSHKQDAPVWSPNATLADGVIYLIAGHDDMSGDLHFMPLATSREEQEWHTVPFPVNPMTPGPRPRHGAGLIPISTGYGRHYLIYMLGAREQNNAEAISDDVPPPAEEAKTEDPPQYWSDMWTYQLPSASPEAKPTLNFSEALKPAKIKDAIRSGLGFDSGKHSWSEVEVLPPTDLEATAGKVHPGPRGFFGCDVMEDGTSLVLWGGVNAKGEKEGDGWIVKLQ</sequence>
<evidence type="ECO:0000256" key="1">
    <source>
        <dbReference type="ARBA" id="ARBA00022737"/>
    </source>
</evidence>
<proteinExistence type="predicted"/>
<keyword evidence="4" id="KW-1185">Reference proteome</keyword>
<comment type="caution">
    <text evidence="3">The sequence shown here is derived from an EMBL/GenBank/DDBJ whole genome shotgun (WGS) entry which is preliminary data.</text>
</comment>
<organism evidence="3 4">
    <name type="scientific">Salinomyces thailandicus</name>
    <dbReference type="NCBI Taxonomy" id="706561"/>
    <lineage>
        <taxon>Eukaryota</taxon>
        <taxon>Fungi</taxon>
        <taxon>Dikarya</taxon>
        <taxon>Ascomycota</taxon>
        <taxon>Pezizomycotina</taxon>
        <taxon>Dothideomycetes</taxon>
        <taxon>Dothideomycetidae</taxon>
        <taxon>Mycosphaerellales</taxon>
        <taxon>Teratosphaeriaceae</taxon>
        <taxon>Salinomyces</taxon>
    </lineage>
</organism>
<reference evidence="3 4" key="1">
    <citation type="submission" date="2017-03" db="EMBL/GenBank/DDBJ databases">
        <title>Genomes of endolithic fungi from Antarctica.</title>
        <authorList>
            <person name="Coleine C."/>
            <person name="Masonjones S."/>
            <person name="Stajich J.E."/>
        </authorList>
    </citation>
    <scope>NUCLEOTIDE SEQUENCE [LARGE SCALE GENOMIC DNA]</scope>
    <source>
        <strain evidence="3 4">CCFEE 6315</strain>
    </source>
</reference>
<dbReference type="Gene3D" id="2.120.10.80">
    <property type="entry name" value="Kelch-type beta propeller"/>
    <property type="match status" value="2"/>
</dbReference>
<dbReference type="AlphaFoldDB" id="A0A4U0TY73"/>
<dbReference type="GO" id="GO:0019760">
    <property type="term" value="P:glucosinolate metabolic process"/>
    <property type="evidence" value="ECO:0007669"/>
    <property type="project" value="UniProtKB-ARBA"/>
</dbReference>
<dbReference type="Proteomes" id="UP000308549">
    <property type="component" value="Unassembled WGS sequence"/>
</dbReference>
<evidence type="ECO:0000313" key="3">
    <source>
        <dbReference type="EMBL" id="TKA26986.1"/>
    </source>
</evidence>
<dbReference type="PANTHER" id="PTHR47435">
    <property type="entry name" value="KELCH REPEAT PROTEIN (AFU_ORTHOLOGUE AFUA_5G12780)"/>
    <property type="match status" value="1"/>
</dbReference>
<evidence type="ECO:0000313" key="4">
    <source>
        <dbReference type="Proteomes" id="UP000308549"/>
    </source>
</evidence>
<dbReference type="OrthoDB" id="10250130at2759"/>
<evidence type="ECO:0000256" key="2">
    <source>
        <dbReference type="ARBA" id="ARBA00023004"/>
    </source>
</evidence>
<keyword evidence="1" id="KW-0677">Repeat</keyword>
<accession>A0A4U0TY73</accession>